<proteinExistence type="predicted"/>
<feature type="region of interest" description="Disordered" evidence="1">
    <location>
        <begin position="1"/>
        <end position="71"/>
    </location>
</feature>
<dbReference type="AlphaFoldDB" id="A0AAE8NBE6"/>
<evidence type="ECO:0000256" key="1">
    <source>
        <dbReference type="SAM" id="MobiDB-lite"/>
    </source>
</evidence>
<evidence type="ECO:0000313" key="3">
    <source>
        <dbReference type="Proteomes" id="UP000250416"/>
    </source>
</evidence>
<gene>
    <name evidence="2" type="ORF">NCTC10661_01402</name>
</gene>
<feature type="compositionally biased region" description="Basic residues" evidence="1">
    <location>
        <begin position="49"/>
        <end position="70"/>
    </location>
</feature>
<dbReference type="Proteomes" id="UP000250416">
    <property type="component" value="Unassembled WGS sequence"/>
</dbReference>
<name>A0AAE8NBE6_BURCE</name>
<dbReference type="EMBL" id="UARD01000005">
    <property type="protein sequence ID" value="SPV16464.1"/>
    <property type="molecule type" value="Genomic_DNA"/>
</dbReference>
<sequence length="239" mass="26512">MSEGRARGSVLTKCRADGAAASVHQPMAMHDNSPQAGKRDGRTPDRPPTQRHRSTRHITRRKHRLQRTKSARGNNKIVVLRLDYSGGEMSLNIMDQDIRNMFCRYRDRDIGLQQLRAWLDSQGARVEAQIPRGQLLKLRRGSEAQSNGAVAQLLPACTHCLGVGLPKQFVSRIEYQQCSRRRDAAVASGSLTEIAPPPFDSEGAGPAGSATCYRCTHCHSIWAFVEPEKADNGSWSRVI</sequence>
<accession>A0AAE8NBE6</accession>
<reference evidence="2 3" key="1">
    <citation type="submission" date="2018-06" db="EMBL/GenBank/DDBJ databases">
        <authorList>
            <consortium name="Pathogen Informatics"/>
            <person name="Doyle S."/>
        </authorList>
    </citation>
    <scope>NUCLEOTIDE SEQUENCE [LARGE SCALE GENOMIC DNA]</scope>
    <source>
        <strain evidence="2 3">NCTC10661</strain>
    </source>
</reference>
<organism evidence="2 3">
    <name type="scientific">Burkholderia cepacia</name>
    <name type="common">Pseudomonas cepacia</name>
    <dbReference type="NCBI Taxonomy" id="292"/>
    <lineage>
        <taxon>Bacteria</taxon>
        <taxon>Pseudomonadati</taxon>
        <taxon>Pseudomonadota</taxon>
        <taxon>Betaproteobacteria</taxon>
        <taxon>Burkholderiales</taxon>
        <taxon>Burkholderiaceae</taxon>
        <taxon>Burkholderia</taxon>
        <taxon>Burkholderia cepacia complex</taxon>
    </lineage>
</organism>
<evidence type="ECO:0000313" key="2">
    <source>
        <dbReference type="EMBL" id="SPV16464.1"/>
    </source>
</evidence>
<comment type="caution">
    <text evidence="2">The sequence shown here is derived from an EMBL/GenBank/DDBJ whole genome shotgun (WGS) entry which is preliminary data.</text>
</comment>
<protein>
    <submittedName>
        <fullName evidence="2">Uncharacterized protein</fullName>
    </submittedName>
</protein>